<proteinExistence type="predicted"/>
<keyword evidence="2" id="KW-1185">Reference proteome</keyword>
<comment type="caution">
    <text evidence="1">The sequence shown here is derived from an EMBL/GenBank/DDBJ whole genome shotgun (WGS) entry which is preliminary data.</text>
</comment>
<dbReference type="Proteomes" id="UP000828048">
    <property type="component" value="Chromosome 7"/>
</dbReference>
<accession>A0ACB7Y592</accession>
<gene>
    <name evidence="1" type="ORF">Vadar_004294</name>
</gene>
<dbReference type="EMBL" id="CM037157">
    <property type="protein sequence ID" value="KAH7848551.1"/>
    <property type="molecule type" value="Genomic_DNA"/>
</dbReference>
<sequence>MEKELSVPVREKLHEKFWDLAETLLPPIESIRKTKLIHHQALNFVKQLCQEIVIKSNMTKANNIFREPLRKAACLGTCEIVEEILESFPSGIYIENEKDQNIFLVAIENRQENVFNLIYQLAAENQNEFLSVHDASGNNALHMAGNFAPRQQLSLRASVAGAALQMQRELQWFKEIEKLVLPQAKYKRNIKNKTPQDVFTETHKDLVEKGEKWMKDTASSCTIVAALIVTVVFAAAITVPGGSNNNNGLPIFLEDGVFFLFGVLDALALLSSTTSLLMFLSIFTSRYGEQDFLYSLPRKLIIGLVTLFLSIISMMIAFGATFKIVFGQKKAWIAVPVFVLSFVPVTLFALLQFPLLLRLIKSTYYPGIFRKRSNRIFY</sequence>
<organism evidence="1 2">
    <name type="scientific">Vaccinium darrowii</name>
    <dbReference type="NCBI Taxonomy" id="229202"/>
    <lineage>
        <taxon>Eukaryota</taxon>
        <taxon>Viridiplantae</taxon>
        <taxon>Streptophyta</taxon>
        <taxon>Embryophyta</taxon>
        <taxon>Tracheophyta</taxon>
        <taxon>Spermatophyta</taxon>
        <taxon>Magnoliopsida</taxon>
        <taxon>eudicotyledons</taxon>
        <taxon>Gunneridae</taxon>
        <taxon>Pentapetalae</taxon>
        <taxon>asterids</taxon>
        <taxon>Ericales</taxon>
        <taxon>Ericaceae</taxon>
        <taxon>Vaccinioideae</taxon>
        <taxon>Vaccinieae</taxon>
        <taxon>Vaccinium</taxon>
    </lineage>
</organism>
<reference evidence="1 2" key="1">
    <citation type="journal article" date="2021" name="Hortic Res">
        <title>High-quality reference genome and annotation aids understanding of berry development for evergreen blueberry (Vaccinium darrowii).</title>
        <authorList>
            <person name="Yu J."/>
            <person name="Hulse-Kemp A.M."/>
            <person name="Babiker E."/>
            <person name="Staton M."/>
        </authorList>
    </citation>
    <scope>NUCLEOTIDE SEQUENCE [LARGE SCALE GENOMIC DNA]</scope>
    <source>
        <strain evidence="2">cv. NJ 8807/NJ 8810</strain>
        <tissue evidence="1">Young leaf</tissue>
    </source>
</reference>
<protein>
    <submittedName>
        <fullName evidence="1">Uncharacterized protein</fullName>
    </submittedName>
</protein>
<evidence type="ECO:0000313" key="2">
    <source>
        <dbReference type="Proteomes" id="UP000828048"/>
    </source>
</evidence>
<evidence type="ECO:0000313" key="1">
    <source>
        <dbReference type="EMBL" id="KAH7848551.1"/>
    </source>
</evidence>
<name>A0ACB7Y592_9ERIC</name>